<organism evidence="6">
    <name type="scientific">hydrothermal vent metagenome</name>
    <dbReference type="NCBI Taxonomy" id="652676"/>
    <lineage>
        <taxon>unclassified sequences</taxon>
        <taxon>metagenomes</taxon>
        <taxon>ecological metagenomes</taxon>
    </lineage>
</organism>
<feature type="domain" description="D-isomer specific 2-hydroxyacid dehydrogenase NAD-binding" evidence="5">
    <location>
        <begin position="110"/>
        <end position="297"/>
    </location>
</feature>
<sequence length="331" mass="36213">MKLVLFNAQPYDIESFNQSNTAVGHELIFIKQPLCMETVQFAKDAIAICVFVNDVVDSLLLEQLFKQGVRLICLRCAGYNNVDITAASALGIHVVNVPAYSPYAVAEHTLGLMLALNRHIPEADNRVHAGNFSISGLQGFDMHGKTAGIIGTGRIGALVAYSLQSLGMRVLAVDPIQDSECCNQSVEYVNMDTLLSQSDVISLHCPYTAENCHLINATLISKMKRGVMLINTSRGGLLDTQAAIDGVRSGQIGYLGLDVYEREQNLFFQDLSNKEIDDADFKMLLSFPNVLITPHQAFFTAEAMNNIASATLFSLSCFEKNEPLSNAILKQ</sequence>
<protein>
    <submittedName>
        <fullName evidence="6">D-lactate dehydrogenase</fullName>
        <ecNumber evidence="6">1.1.1.28</ecNumber>
    </submittedName>
</protein>
<keyword evidence="3" id="KW-0520">NAD</keyword>
<dbReference type="SUPFAM" id="SSF52283">
    <property type="entry name" value="Formate/glycerate dehydrogenase catalytic domain-like"/>
    <property type="match status" value="1"/>
</dbReference>
<evidence type="ECO:0000259" key="5">
    <source>
        <dbReference type="Pfam" id="PF02826"/>
    </source>
</evidence>
<dbReference type="InterPro" id="IPR036291">
    <property type="entry name" value="NAD(P)-bd_dom_sf"/>
</dbReference>
<comment type="similarity">
    <text evidence="1">Belongs to the D-isomer specific 2-hydroxyacid dehydrogenase family.</text>
</comment>
<dbReference type="GO" id="GO:0051287">
    <property type="term" value="F:NAD binding"/>
    <property type="evidence" value="ECO:0007669"/>
    <property type="project" value="InterPro"/>
</dbReference>
<evidence type="ECO:0000256" key="3">
    <source>
        <dbReference type="ARBA" id="ARBA00023027"/>
    </source>
</evidence>
<dbReference type="InterPro" id="IPR006139">
    <property type="entry name" value="D-isomer_2_OHA_DH_cat_dom"/>
</dbReference>
<dbReference type="EMBL" id="UOFT01000079">
    <property type="protein sequence ID" value="VAW99550.1"/>
    <property type="molecule type" value="Genomic_DNA"/>
</dbReference>
<dbReference type="InterPro" id="IPR058205">
    <property type="entry name" value="D-LDH-like"/>
</dbReference>
<dbReference type="PANTHER" id="PTHR43026">
    <property type="entry name" value="2-HYDROXYACID DEHYDROGENASE HOMOLOG 1-RELATED"/>
    <property type="match status" value="1"/>
</dbReference>
<gene>
    <name evidence="6" type="ORF">MNBD_GAMMA23-1869</name>
</gene>
<keyword evidence="2 6" id="KW-0560">Oxidoreductase</keyword>
<proteinExistence type="inferred from homology"/>
<dbReference type="Pfam" id="PF02826">
    <property type="entry name" value="2-Hacid_dh_C"/>
    <property type="match status" value="1"/>
</dbReference>
<reference evidence="6" key="1">
    <citation type="submission" date="2018-06" db="EMBL/GenBank/DDBJ databases">
        <authorList>
            <person name="Zhirakovskaya E."/>
        </authorList>
    </citation>
    <scope>NUCLEOTIDE SEQUENCE</scope>
</reference>
<dbReference type="GO" id="GO:0008720">
    <property type="term" value="F:D-lactate dehydrogenase (NAD+) activity"/>
    <property type="evidence" value="ECO:0007669"/>
    <property type="project" value="UniProtKB-EC"/>
</dbReference>
<dbReference type="PROSITE" id="PS00670">
    <property type="entry name" value="D_2_HYDROXYACID_DH_2"/>
    <property type="match status" value="1"/>
</dbReference>
<dbReference type="EC" id="1.1.1.28" evidence="6"/>
<dbReference type="Pfam" id="PF00389">
    <property type="entry name" value="2-Hacid_dh"/>
    <property type="match status" value="1"/>
</dbReference>
<dbReference type="PANTHER" id="PTHR43026:SF1">
    <property type="entry name" value="2-HYDROXYACID DEHYDROGENASE HOMOLOG 1-RELATED"/>
    <property type="match status" value="1"/>
</dbReference>
<dbReference type="AlphaFoldDB" id="A0A3B1AD42"/>
<evidence type="ECO:0000256" key="1">
    <source>
        <dbReference type="ARBA" id="ARBA00005854"/>
    </source>
</evidence>
<dbReference type="Gene3D" id="3.40.50.720">
    <property type="entry name" value="NAD(P)-binding Rossmann-like Domain"/>
    <property type="match status" value="2"/>
</dbReference>
<evidence type="ECO:0000259" key="4">
    <source>
        <dbReference type="Pfam" id="PF00389"/>
    </source>
</evidence>
<dbReference type="CDD" id="cd12183">
    <property type="entry name" value="LDH_like_2"/>
    <property type="match status" value="1"/>
</dbReference>
<dbReference type="InterPro" id="IPR029753">
    <property type="entry name" value="D-isomer_DH_CS"/>
</dbReference>
<evidence type="ECO:0000256" key="2">
    <source>
        <dbReference type="ARBA" id="ARBA00023002"/>
    </source>
</evidence>
<dbReference type="SUPFAM" id="SSF51735">
    <property type="entry name" value="NAD(P)-binding Rossmann-fold domains"/>
    <property type="match status" value="1"/>
</dbReference>
<name>A0A3B1AD42_9ZZZZ</name>
<feature type="domain" description="D-isomer specific 2-hydroxyacid dehydrogenase catalytic" evidence="4">
    <location>
        <begin position="5"/>
        <end position="328"/>
    </location>
</feature>
<dbReference type="PROSITE" id="PS00671">
    <property type="entry name" value="D_2_HYDROXYACID_DH_3"/>
    <property type="match status" value="1"/>
</dbReference>
<dbReference type="InterPro" id="IPR006140">
    <property type="entry name" value="D-isomer_DH_NAD-bd"/>
</dbReference>
<accession>A0A3B1AD42</accession>
<evidence type="ECO:0000313" key="6">
    <source>
        <dbReference type="EMBL" id="VAW99550.1"/>
    </source>
</evidence>